<keyword evidence="5 10" id="KW-0678">Repressor</keyword>
<dbReference type="SUPFAM" id="SSF54277">
    <property type="entry name" value="CAD &amp; PB1 domains"/>
    <property type="match status" value="1"/>
</dbReference>
<evidence type="ECO:0000313" key="15">
    <source>
        <dbReference type="Proteomes" id="UP000663760"/>
    </source>
</evidence>
<feature type="compositionally biased region" description="Low complexity" evidence="11">
    <location>
        <begin position="33"/>
        <end position="43"/>
    </location>
</feature>
<dbReference type="PROSITE" id="PS51745">
    <property type="entry name" value="PB1"/>
    <property type="match status" value="1"/>
</dbReference>
<evidence type="ECO:0000256" key="4">
    <source>
        <dbReference type="ARBA" id="ARBA00011726"/>
    </source>
</evidence>
<dbReference type="Gene3D" id="3.10.20.90">
    <property type="entry name" value="Phosphatidylinositol 3-kinase Catalytic Subunit, Chain A, domain 1"/>
    <property type="match status" value="1"/>
</dbReference>
<dbReference type="Pfam" id="PF02309">
    <property type="entry name" value="AUX_IAA"/>
    <property type="match status" value="1"/>
</dbReference>
<gene>
    <name evidence="13" type="ORF">SI7747_15018041</name>
    <name evidence="14" type="ORF">SI8410_15019414</name>
</gene>
<dbReference type="AlphaFoldDB" id="A0A7I8LGE8"/>
<dbReference type="InterPro" id="IPR033389">
    <property type="entry name" value="AUX/IAA_dom"/>
</dbReference>
<feature type="region of interest" description="Disordered" evidence="11">
    <location>
        <begin position="219"/>
        <end position="240"/>
    </location>
</feature>
<evidence type="ECO:0000313" key="13">
    <source>
        <dbReference type="EMBL" id="CAA2632420.1"/>
    </source>
</evidence>
<keyword evidence="7 10" id="KW-0804">Transcription</keyword>
<dbReference type="GO" id="GO:0009734">
    <property type="term" value="P:auxin-activated signaling pathway"/>
    <property type="evidence" value="ECO:0007669"/>
    <property type="project" value="UniProtKB-UniRule"/>
</dbReference>
<name>A0A7I8LGE8_SPIIN</name>
<keyword evidence="9 10" id="KW-0927">Auxin signaling pathway</keyword>
<protein>
    <recommendedName>
        <fullName evidence="10">Auxin-responsive protein</fullName>
    </recommendedName>
</protein>
<comment type="subunit">
    <text evidence="4 10">Homodimers and heterodimers.</text>
</comment>
<evidence type="ECO:0000256" key="2">
    <source>
        <dbReference type="ARBA" id="ARBA00004123"/>
    </source>
</evidence>
<evidence type="ECO:0000256" key="5">
    <source>
        <dbReference type="ARBA" id="ARBA00022491"/>
    </source>
</evidence>
<dbReference type="InterPro" id="IPR003311">
    <property type="entry name" value="AUX_IAA"/>
</dbReference>
<evidence type="ECO:0000256" key="6">
    <source>
        <dbReference type="ARBA" id="ARBA00023015"/>
    </source>
</evidence>
<feature type="compositionally biased region" description="Basic and acidic residues" evidence="11">
    <location>
        <begin position="9"/>
        <end position="19"/>
    </location>
</feature>
<evidence type="ECO:0000256" key="10">
    <source>
        <dbReference type="RuleBase" id="RU004549"/>
    </source>
</evidence>
<feature type="domain" description="PB1" evidence="12">
    <location>
        <begin position="111"/>
        <end position="204"/>
    </location>
</feature>
<evidence type="ECO:0000256" key="7">
    <source>
        <dbReference type="ARBA" id="ARBA00023163"/>
    </source>
</evidence>
<keyword evidence="8 10" id="KW-0539">Nucleus</keyword>
<comment type="similarity">
    <text evidence="3 10">Belongs to the Aux/IAA family.</text>
</comment>
<evidence type="ECO:0000256" key="8">
    <source>
        <dbReference type="ARBA" id="ARBA00023242"/>
    </source>
</evidence>
<evidence type="ECO:0000259" key="12">
    <source>
        <dbReference type="PROSITE" id="PS51745"/>
    </source>
</evidence>
<keyword evidence="15" id="KW-1185">Reference proteome</keyword>
<dbReference type="Proteomes" id="UP000663760">
    <property type="component" value="Chromosome 15"/>
</dbReference>
<proteinExistence type="inferred from homology"/>
<feature type="compositionally biased region" description="Gly residues" evidence="11">
    <location>
        <begin position="219"/>
        <end position="228"/>
    </location>
</feature>
<feature type="region of interest" description="Disordered" evidence="11">
    <location>
        <begin position="1"/>
        <end position="54"/>
    </location>
</feature>
<dbReference type="FunFam" id="3.10.20.90:FF:000225">
    <property type="entry name" value="Auxin-responsive protein"/>
    <property type="match status" value="1"/>
</dbReference>
<reference evidence="14" key="1">
    <citation type="submission" date="2020-02" db="EMBL/GenBank/DDBJ databases">
        <authorList>
            <person name="Scholz U."/>
            <person name="Mascher M."/>
            <person name="Fiebig A."/>
        </authorList>
    </citation>
    <scope>NUCLEOTIDE SEQUENCE</scope>
</reference>
<sequence length="240" mass="25251">MEGNTGRSMRGEDSHRKLLDLIPNGGGLELSLAPPGGDSWSPAAAPPPAEDPPPILSLLRVVTSPPTSQKRDTAVAVVGWPPVRAFRRNLAGKGPASAAEAGGSVSAEKAGLFVKINMDGVPIGRKVDLKACGGYQKLSSAIDELFGGLLAAQREKKEALTGLLDGSGEYTLVYEDEEGDKLLVGDVPWEMFVSSVKRLRVLKSSELLELPARCPQRGGGPTVFGGIGQKTSSRRHTHPP</sequence>
<dbReference type="GO" id="GO:0005634">
    <property type="term" value="C:nucleus"/>
    <property type="evidence" value="ECO:0007669"/>
    <property type="project" value="UniProtKB-SubCell"/>
</dbReference>
<feature type="compositionally biased region" description="Pro residues" evidence="11">
    <location>
        <begin position="44"/>
        <end position="54"/>
    </location>
</feature>
<dbReference type="EMBL" id="LR743602">
    <property type="protein sequence ID" value="CAA2632420.1"/>
    <property type="molecule type" value="Genomic_DNA"/>
</dbReference>
<dbReference type="PANTHER" id="PTHR31734">
    <property type="entry name" value="AUXIN-RESPONSIVE PROTEIN IAA17"/>
    <property type="match status" value="1"/>
</dbReference>
<evidence type="ECO:0000256" key="11">
    <source>
        <dbReference type="SAM" id="MobiDB-lite"/>
    </source>
</evidence>
<comment type="subcellular location">
    <subcellularLocation>
        <location evidence="2 10">Nucleus</location>
    </subcellularLocation>
</comment>
<organism evidence="14 15">
    <name type="scientific">Spirodela intermedia</name>
    <name type="common">Intermediate duckweed</name>
    <dbReference type="NCBI Taxonomy" id="51605"/>
    <lineage>
        <taxon>Eukaryota</taxon>
        <taxon>Viridiplantae</taxon>
        <taxon>Streptophyta</taxon>
        <taxon>Embryophyta</taxon>
        <taxon>Tracheophyta</taxon>
        <taxon>Spermatophyta</taxon>
        <taxon>Magnoliopsida</taxon>
        <taxon>Liliopsida</taxon>
        <taxon>Araceae</taxon>
        <taxon>Lemnoideae</taxon>
        <taxon>Spirodela</taxon>
    </lineage>
</organism>
<evidence type="ECO:0000256" key="9">
    <source>
        <dbReference type="ARBA" id="ARBA00023294"/>
    </source>
</evidence>
<dbReference type="InterPro" id="IPR053793">
    <property type="entry name" value="PB1-like"/>
</dbReference>
<accession>A0A7I8LGE8</accession>
<evidence type="ECO:0000256" key="1">
    <source>
        <dbReference type="ARBA" id="ARBA00002159"/>
    </source>
</evidence>
<dbReference type="PANTHER" id="PTHR31734:SF2">
    <property type="entry name" value="AUXIN-RESPONSIVE PROTEIN IAA26"/>
    <property type="match status" value="1"/>
</dbReference>
<dbReference type="GO" id="GO:0006355">
    <property type="term" value="P:regulation of DNA-templated transcription"/>
    <property type="evidence" value="ECO:0007669"/>
    <property type="project" value="InterPro"/>
</dbReference>
<dbReference type="EMBL" id="LR746278">
    <property type="protein sequence ID" value="CAA7408736.1"/>
    <property type="molecule type" value="Genomic_DNA"/>
</dbReference>
<comment type="function">
    <text evidence="1 10">Aux/IAA proteins are short-lived transcriptional factors that function as repressors of early auxin response genes at low auxin concentrations.</text>
</comment>
<keyword evidence="6 10" id="KW-0805">Transcription regulation</keyword>
<evidence type="ECO:0000256" key="3">
    <source>
        <dbReference type="ARBA" id="ARBA00006728"/>
    </source>
</evidence>
<dbReference type="OrthoDB" id="615826at2759"/>
<evidence type="ECO:0000313" key="14">
    <source>
        <dbReference type="EMBL" id="CAA7408736.1"/>
    </source>
</evidence>